<keyword evidence="4 8" id="KW-0812">Transmembrane</keyword>
<protein>
    <recommendedName>
        <fullName evidence="3">ER membrane protein complex subunit 6</fullName>
    </recommendedName>
</protein>
<dbReference type="EMBL" id="JBEVYD010000002">
    <property type="protein sequence ID" value="KAL3235136.1"/>
    <property type="molecule type" value="Genomic_DNA"/>
</dbReference>
<evidence type="ECO:0000313" key="10">
    <source>
        <dbReference type="Proteomes" id="UP001623330"/>
    </source>
</evidence>
<comment type="caution">
    <text evidence="9">The sequence shown here is derived from an EMBL/GenBank/DDBJ whole genome shotgun (WGS) entry which is preliminary data.</text>
</comment>
<feature type="transmembrane region" description="Helical" evidence="8">
    <location>
        <begin position="49"/>
        <end position="68"/>
    </location>
</feature>
<dbReference type="Pfam" id="PF07019">
    <property type="entry name" value="EMC6"/>
    <property type="match status" value="1"/>
</dbReference>
<feature type="transmembrane region" description="Helical" evidence="8">
    <location>
        <begin position="88"/>
        <end position="106"/>
    </location>
</feature>
<dbReference type="InterPro" id="IPR008504">
    <property type="entry name" value="Emc6"/>
</dbReference>
<evidence type="ECO:0000256" key="5">
    <source>
        <dbReference type="ARBA" id="ARBA00022824"/>
    </source>
</evidence>
<proteinExistence type="inferred from homology"/>
<accession>A0ABR4P0P3</accession>
<keyword evidence="7 8" id="KW-0472">Membrane</keyword>
<comment type="similarity">
    <text evidence="2">Belongs to the EMC6 family.</text>
</comment>
<keyword evidence="10" id="KW-1185">Reference proteome</keyword>
<dbReference type="Proteomes" id="UP001623330">
    <property type="component" value="Unassembled WGS sequence"/>
</dbReference>
<evidence type="ECO:0000313" key="9">
    <source>
        <dbReference type="EMBL" id="KAL3235136.1"/>
    </source>
</evidence>
<evidence type="ECO:0000256" key="7">
    <source>
        <dbReference type="ARBA" id="ARBA00023136"/>
    </source>
</evidence>
<keyword evidence="5" id="KW-0256">Endoplasmic reticulum</keyword>
<reference evidence="9 10" key="1">
    <citation type="submission" date="2024-05" db="EMBL/GenBank/DDBJ databases">
        <title>Long read based assembly of the Candida bracarensis genome reveals expanded adhesin content.</title>
        <authorList>
            <person name="Marcet-Houben M."/>
            <person name="Ksiezopolska E."/>
            <person name="Gabaldon T."/>
        </authorList>
    </citation>
    <scope>NUCLEOTIDE SEQUENCE [LARGE SCALE GENOMIC DNA]</scope>
    <source>
        <strain evidence="9 10">CBM6</strain>
    </source>
</reference>
<sequence length="107" mass="12152">MSTDESYSKATSALNIQSNKKVLLYLQDSTSLVFGLGAGILQLESWDGFFAFLIGYMSVSILFILWICQFKPQKFFESPIQDIIMDSFFRELTGFVMAWTFSYALVG</sequence>
<keyword evidence="6 8" id="KW-1133">Transmembrane helix</keyword>
<evidence type="ECO:0000256" key="6">
    <source>
        <dbReference type="ARBA" id="ARBA00022989"/>
    </source>
</evidence>
<dbReference type="PANTHER" id="PTHR20994:SF0">
    <property type="entry name" value="ER MEMBRANE PROTEIN COMPLEX SUBUNIT 6"/>
    <property type="match status" value="1"/>
</dbReference>
<name>A0ABR4P0P3_9SACH</name>
<evidence type="ECO:0000256" key="1">
    <source>
        <dbReference type="ARBA" id="ARBA00004477"/>
    </source>
</evidence>
<evidence type="ECO:0000256" key="3">
    <source>
        <dbReference type="ARBA" id="ARBA00020827"/>
    </source>
</evidence>
<evidence type="ECO:0000256" key="4">
    <source>
        <dbReference type="ARBA" id="ARBA00022692"/>
    </source>
</evidence>
<feature type="transmembrane region" description="Helical" evidence="8">
    <location>
        <begin position="22"/>
        <end position="43"/>
    </location>
</feature>
<gene>
    <name evidence="9" type="ORF">RNJ44_02924</name>
</gene>
<dbReference type="InterPro" id="IPR029008">
    <property type="entry name" value="EMC6-like"/>
</dbReference>
<organism evidence="9 10">
    <name type="scientific">Nakaseomyces bracarensis</name>
    <dbReference type="NCBI Taxonomy" id="273131"/>
    <lineage>
        <taxon>Eukaryota</taxon>
        <taxon>Fungi</taxon>
        <taxon>Dikarya</taxon>
        <taxon>Ascomycota</taxon>
        <taxon>Saccharomycotina</taxon>
        <taxon>Saccharomycetes</taxon>
        <taxon>Saccharomycetales</taxon>
        <taxon>Saccharomycetaceae</taxon>
        <taxon>Nakaseomyces</taxon>
    </lineage>
</organism>
<comment type="subcellular location">
    <subcellularLocation>
        <location evidence="1">Endoplasmic reticulum membrane</location>
        <topology evidence="1">Multi-pass membrane protein</topology>
    </subcellularLocation>
</comment>
<evidence type="ECO:0000256" key="2">
    <source>
        <dbReference type="ARBA" id="ARBA00009436"/>
    </source>
</evidence>
<dbReference type="PANTHER" id="PTHR20994">
    <property type="entry name" value="ER MEMBRANE PROTEIN COMPLEX SUBUNIT 6"/>
    <property type="match status" value="1"/>
</dbReference>
<evidence type="ECO:0000256" key="8">
    <source>
        <dbReference type="SAM" id="Phobius"/>
    </source>
</evidence>